<proteinExistence type="predicted"/>
<keyword evidence="1" id="KW-0472">Membrane</keyword>
<dbReference type="EMBL" id="JANPWB010000006">
    <property type="protein sequence ID" value="KAJ1175674.1"/>
    <property type="molecule type" value="Genomic_DNA"/>
</dbReference>
<comment type="caution">
    <text evidence="2">The sequence shown here is derived from an EMBL/GenBank/DDBJ whole genome shotgun (WGS) entry which is preliminary data.</text>
</comment>
<protein>
    <submittedName>
        <fullName evidence="2">Uncharacterized protein</fullName>
    </submittedName>
</protein>
<accession>A0AAV7TID3</accession>
<keyword evidence="1" id="KW-0812">Transmembrane</keyword>
<evidence type="ECO:0000313" key="3">
    <source>
        <dbReference type="Proteomes" id="UP001066276"/>
    </source>
</evidence>
<sequence length="115" mass="12167">MGRARHLDLVGLRASSVGGVDMSGPSCPVTLGRAVCTAKVIPRLKDSRVDSCVVIVWAYFCWRDGGGFAFASLSLTFGVADLCGCLNFGGFEQWVIMAVAGFAAAAVCWQSSAWR</sequence>
<reference evidence="2" key="1">
    <citation type="journal article" date="2022" name="bioRxiv">
        <title>Sequencing and chromosome-scale assembly of the giantPleurodeles waltlgenome.</title>
        <authorList>
            <person name="Brown T."/>
            <person name="Elewa A."/>
            <person name="Iarovenko S."/>
            <person name="Subramanian E."/>
            <person name="Araus A.J."/>
            <person name="Petzold A."/>
            <person name="Susuki M."/>
            <person name="Suzuki K.-i.T."/>
            <person name="Hayashi T."/>
            <person name="Toyoda A."/>
            <person name="Oliveira C."/>
            <person name="Osipova E."/>
            <person name="Leigh N.D."/>
            <person name="Simon A."/>
            <person name="Yun M.H."/>
        </authorList>
    </citation>
    <scope>NUCLEOTIDE SEQUENCE</scope>
    <source>
        <strain evidence="2">20211129_DDA</strain>
        <tissue evidence="2">Liver</tissue>
    </source>
</reference>
<gene>
    <name evidence="2" type="ORF">NDU88_000961</name>
</gene>
<evidence type="ECO:0000256" key="1">
    <source>
        <dbReference type="SAM" id="Phobius"/>
    </source>
</evidence>
<evidence type="ECO:0000313" key="2">
    <source>
        <dbReference type="EMBL" id="KAJ1175674.1"/>
    </source>
</evidence>
<keyword evidence="1" id="KW-1133">Transmembrane helix</keyword>
<dbReference type="Proteomes" id="UP001066276">
    <property type="component" value="Chromosome 3_2"/>
</dbReference>
<dbReference type="AlphaFoldDB" id="A0AAV7TID3"/>
<keyword evidence="3" id="KW-1185">Reference proteome</keyword>
<feature type="transmembrane region" description="Helical" evidence="1">
    <location>
        <begin position="95"/>
        <end position="114"/>
    </location>
</feature>
<organism evidence="2 3">
    <name type="scientific">Pleurodeles waltl</name>
    <name type="common">Iberian ribbed newt</name>
    <dbReference type="NCBI Taxonomy" id="8319"/>
    <lineage>
        <taxon>Eukaryota</taxon>
        <taxon>Metazoa</taxon>
        <taxon>Chordata</taxon>
        <taxon>Craniata</taxon>
        <taxon>Vertebrata</taxon>
        <taxon>Euteleostomi</taxon>
        <taxon>Amphibia</taxon>
        <taxon>Batrachia</taxon>
        <taxon>Caudata</taxon>
        <taxon>Salamandroidea</taxon>
        <taxon>Salamandridae</taxon>
        <taxon>Pleurodelinae</taxon>
        <taxon>Pleurodeles</taxon>
    </lineage>
</organism>
<name>A0AAV7TID3_PLEWA</name>